<sequence length="357" mass="40611">MARKRRAAVPKKGKAKVPGNKENHEKKRGSRNMKKEAPNPFLAPIFHEHIISHILSYCDDSTLASYDTCRGQECHGELDCLTNPHGPLWFLQLGRIGLNNHLLSNELFHRHHVTSSVKELSIHLPRARKNHPSHPDNNRSKRLACFPLDNLSFHCDSPMMCLSLPGVVASLLDFVRTKRLDFILSPCQSSPSEKYPWFHGHSYIIPLTMAGLIEYDHPRVQIGKDIEEIVWMMTINDGSSAEHEISKLCWSFKFDMRRVKNKSRLVTMISGPATLWIGSEVILCRTLQELRTAWPRDIEMIVDLGALYDEIAQNEGCSMWKGSLRSREGLKQMVAEAYRNARGEAHAAAAMKKMTII</sequence>
<evidence type="ECO:0000313" key="3">
    <source>
        <dbReference type="Proteomes" id="UP000289152"/>
    </source>
</evidence>
<dbReference type="Proteomes" id="UP000289152">
    <property type="component" value="Unassembled WGS sequence"/>
</dbReference>
<evidence type="ECO:0000313" key="2">
    <source>
        <dbReference type="EMBL" id="RXK37507.1"/>
    </source>
</evidence>
<comment type="caution">
    <text evidence="2">The sequence shown here is derived from an EMBL/GenBank/DDBJ whole genome shotgun (WGS) entry which is preliminary data.</text>
</comment>
<feature type="region of interest" description="Disordered" evidence="1">
    <location>
        <begin position="1"/>
        <end position="37"/>
    </location>
</feature>
<organism evidence="2 3">
    <name type="scientific">Tremella mesenterica</name>
    <name type="common">Jelly fungus</name>
    <dbReference type="NCBI Taxonomy" id="5217"/>
    <lineage>
        <taxon>Eukaryota</taxon>
        <taxon>Fungi</taxon>
        <taxon>Dikarya</taxon>
        <taxon>Basidiomycota</taxon>
        <taxon>Agaricomycotina</taxon>
        <taxon>Tremellomycetes</taxon>
        <taxon>Tremellales</taxon>
        <taxon>Tremellaceae</taxon>
        <taxon>Tremella</taxon>
    </lineage>
</organism>
<reference evidence="2 3" key="1">
    <citation type="submission" date="2016-06" db="EMBL/GenBank/DDBJ databases">
        <title>Evolution of pathogenesis and genome organization in the Tremellales.</title>
        <authorList>
            <person name="Cuomo C."/>
            <person name="Litvintseva A."/>
            <person name="Heitman J."/>
            <person name="Chen Y."/>
            <person name="Sun S."/>
            <person name="Springer D."/>
            <person name="Dromer F."/>
            <person name="Young S."/>
            <person name="Zeng Q."/>
            <person name="Chapman S."/>
            <person name="Gujja S."/>
            <person name="Saif S."/>
            <person name="Birren B."/>
        </authorList>
    </citation>
    <scope>NUCLEOTIDE SEQUENCE [LARGE SCALE GENOMIC DNA]</scope>
    <source>
        <strain evidence="2 3">ATCC 28783</strain>
    </source>
</reference>
<protein>
    <submittedName>
        <fullName evidence="2">Uncharacterized protein</fullName>
    </submittedName>
</protein>
<dbReference type="AlphaFoldDB" id="A0A4V1M3N7"/>
<dbReference type="InParanoid" id="A0A4V1M3N7"/>
<feature type="compositionally biased region" description="Basic residues" evidence="1">
    <location>
        <begin position="1"/>
        <end position="15"/>
    </location>
</feature>
<proteinExistence type="predicted"/>
<evidence type="ECO:0000256" key="1">
    <source>
        <dbReference type="SAM" id="MobiDB-lite"/>
    </source>
</evidence>
<dbReference type="EMBL" id="SDIL01000067">
    <property type="protein sequence ID" value="RXK37507.1"/>
    <property type="molecule type" value="Genomic_DNA"/>
</dbReference>
<name>A0A4V1M3N7_TREME</name>
<gene>
    <name evidence="2" type="ORF">M231_05228</name>
</gene>
<keyword evidence="3" id="KW-1185">Reference proteome</keyword>
<accession>A0A4V1M3N7</accession>